<dbReference type="RefSeq" id="WP_075797836.1">
    <property type="nucleotide sequence ID" value="NZ_CP015583.1"/>
</dbReference>
<dbReference type="STRING" id="257708.RGI145_07235"/>
<protein>
    <submittedName>
        <fullName evidence="3">Glycosyl transferase</fullName>
    </submittedName>
</protein>
<gene>
    <name evidence="3" type="ORF">RGI145_07235</name>
</gene>
<reference evidence="3 4" key="1">
    <citation type="submission" date="2016-05" db="EMBL/GenBank/DDBJ databases">
        <title>Complete Genome and Methylome Analysis of Psychrotrophic Bacterial Isolates from Antarctic Lake Untersee.</title>
        <authorList>
            <person name="Fomenkov A."/>
            <person name="Akimov V.N."/>
            <person name="Vasilyeva L.V."/>
            <person name="Andersen D."/>
            <person name="Vincze T."/>
            <person name="Roberts R.J."/>
        </authorList>
    </citation>
    <scope>NUCLEOTIDE SEQUENCE [LARGE SCALE GENOMIC DNA]</scope>
    <source>
        <strain evidence="3 4">U14-5</strain>
    </source>
</reference>
<dbReference type="Gene3D" id="3.40.50.2000">
    <property type="entry name" value="Glycogen Phosphorylase B"/>
    <property type="match status" value="2"/>
</dbReference>
<accession>A0A1L7AE39</accession>
<evidence type="ECO:0000313" key="3">
    <source>
        <dbReference type="EMBL" id="APT56919.1"/>
    </source>
</evidence>
<evidence type="ECO:0000259" key="1">
    <source>
        <dbReference type="Pfam" id="PF00534"/>
    </source>
</evidence>
<feature type="domain" description="Glycosyltransferase subfamily 4-like N-terminal" evidence="2">
    <location>
        <begin position="17"/>
        <end position="171"/>
    </location>
</feature>
<dbReference type="PANTHER" id="PTHR45947">
    <property type="entry name" value="SULFOQUINOVOSYL TRANSFERASE SQD2"/>
    <property type="match status" value="1"/>
</dbReference>
<dbReference type="InterPro" id="IPR028098">
    <property type="entry name" value="Glyco_trans_4-like_N"/>
</dbReference>
<dbReference type="InterPro" id="IPR050194">
    <property type="entry name" value="Glycosyltransferase_grp1"/>
</dbReference>
<evidence type="ECO:0000259" key="2">
    <source>
        <dbReference type="Pfam" id="PF13439"/>
    </source>
</evidence>
<name>A0A1L7AE39_9PROT</name>
<dbReference type="EMBL" id="CP015583">
    <property type="protein sequence ID" value="APT56919.1"/>
    <property type="molecule type" value="Genomic_DNA"/>
</dbReference>
<dbReference type="eggNOG" id="COG0438">
    <property type="taxonomic scope" value="Bacteria"/>
</dbReference>
<feature type="domain" description="Glycosyl transferase family 1" evidence="1">
    <location>
        <begin position="195"/>
        <end position="353"/>
    </location>
</feature>
<dbReference type="KEGG" id="rgi:RGI145_07235"/>
<evidence type="ECO:0000313" key="4">
    <source>
        <dbReference type="Proteomes" id="UP000185494"/>
    </source>
</evidence>
<dbReference type="AlphaFoldDB" id="A0A1L7AE39"/>
<dbReference type="CDD" id="cd03819">
    <property type="entry name" value="GT4_WavL-like"/>
    <property type="match status" value="1"/>
</dbReference>
<dbReference type="GO" id="GO:0016758">
    <property type="term" value="F:hexosyltransferase activity"/>
    <property type="evidence" value="ECO:0007669"/>
    <property type="project" value="TreeGrafter"/>
</dbReference>
<keyword evidence="3" id="KW-0808">Transferase</keyword>
<sequence length="377" mass="39810">MPAPPAILQVLPALHSGGVERGTVEIAQAIARAGYRALVASAGGAMAREVEAVGGRHITLPLDRKSPAALVANAGALARLIRAEGVRIVHARSRFPAWSAFWAARRTGARFVTTYHGVYSEDFPGKRLYNSVMVRGDRVIAISEHVAEVIRQRHGVGPDRLRLIPRGVDVSAFDPDTIPAERVAALRAAWGLPQGGVPDGRPLMMLPGRLSRWKGQGTFLQALSRLGGDGPTGILVGEGDYRAELERDAAALGLGDRLLLPGITRDMPAALMLADLAVHASTKPEPFGRTVIEAQAMRVPVIAADLGAPRETVEEGVTGWRVPPGDPEALAGAIRRALALPAEGRAAIGAAARAAVLARYTTAAMQAATLDVYRELL</sequence>
<dbReference type="Proteomes" id="UP000185494">
    <property type="component" value="Chromosome 1"/>
</dbReference>
<dbReference type="Pfam" id="PF13439">
    <property type="entry name" value="Glyco_transf_4"/>
    <property type="match status" value="1"/>
</dbReference>
<proteinExistence type="predicted"/>
<dbReference type="SUPFAM" id="SSF53756">
    <property type="entry name" value="UDP-Glycosyltransferase/glycogen phosphorylase"/>
    <property type="match status" value="1"/>
</dbReference>
<dbReference type="PANTHER" id="PTHR45947:SF3">
    <property type="entry name" value="SULFOQUINOVOSYL TRANSFERASE SQD2"/>
    <property type="match status" value="1"/>
</dbReference>
<dbReference type="Pfam" id="PF00534">
    <property type="entry name" value="Glycos_transf_1"/>
    <property type="match status" value="1"/>
</dbReference>
<organism evidence="3 4">
    <name type="scientific">Roseomonas gilardii</name>
    <dbReference type="NCBI Taxonomy" id="257708"/>
    <lineage>
        <taxon>Bacteria</taxon>
        <taxon>Pseudomonadati</taxon>
        <taxon>Pseudomonadota</taxon>
        <taxon>Alphaproteobacteria</taxon>
        <taxon>Acetobacterales</taxon>
        <taxon>Roseomonadaceae</taxon>
        <taxon>Roseomonas</taxon>
    </lineage>
</organism>
<dbReference type="InterPro" id="IPR001296">
    <property type="entry name" value="Glyco_trans_1"/>
</dbReference>